<dbReference type="AlphaFoldDB" id="Q7US77"/>
<reference evidence="1 2" key="1">
    <citation type="journal article" date="2003" name="Proc. Natl. Acad. Sci. U.S.A.">
        <title>Complete genome sequence of the marine planctomycete Pirellula sp. strain 1.</title>
        <authorList>
            <person name="Gloeckner F.O."/>
            <person name="Kube M."/>
            <person name="Bauer M."/>
            <person name="Teeling H."/>
            <person name="Lombardot T."/>
            <person name="Ludwig W."/>
            <person name="Gade D."/>
            <person name="Beck A."/>
            <person name="Borzym K."/>
            <person name="Heitmann K."/>
            <person name="Rabus R."/>
            <person name="Schlesner H."/>
            <person name="Amann R."/>
            <person name="Reinhardt R."/>
        </authorList>
    </citation>
    <scope>NUCLEOTIDE SEQUENCE [LARGE SCALE GENOMIC DNA]</scope>
    <source>
        <strain evidence="2">DSM 10527 / NCIMB 13988 / SH1</strain>
    </source>
</reference>
<organism evidence="1 2">
    <name type="scientific">Rhodopirellula baltica (strain DSM 10527 / NCIMB 13988 / SH1)</name>
    <dbReference type="NCBI Taxonomy" id="243090"/>
    <lineage>
        <taxon>Bacteria</taxon>
        <taxon>Pseudomonadati</taxon>
        <taxon>Planctomycetota</taxon>
        <taxon>Planctomycetia</taxon>
        <taxon>Pirellulales</taxon>
        <taxon>Pirellulaceae</taxon>
        <taxon>Rhodopirellula</taxon>
    </lineage>
</organism>
<dbReference type="InParanoid" id="Q7US77"/>
<dbReference type="STRING" id="243090.RB4660"/>
<proteinExistence type="predicted"/>
<dbReference type="OrthoDB" id="263995at2"/>
<name>Q7US77_RHOBA</name>
<accession>Q7US77</accession>
<sequence length="176" mass="20184">MKSWGCETCHAVHQESGMLGRWVEFEFDCLPLRTITRLDVPLDASPNYEAFVLRVKAALAKHGTYNTYYLHRARCVFHLTNDPDRGRVEFHVEGVVMTGEKDLKTKAVDLTVTLGEETCDWLNEPAVEFLAESVKHSIAVEFDRYIQAGDLTQTEKRLEKIQRQIEEGDGFQAMYL</sequence>
<gene>
    <name evidence="1" type="ordered locus">RB4660</name>
</gene>
<dbReference type="EMBL" id="BX294140">
    <property type="protein sequence ID" value="CAD73920.1"/>
    <property type="molecule type" value="Genomic_DNA"/>
</dbReference>
<protein>
    <submittedName>
        <fullName evidence="1">Uncharacterized protein</fullName>
    </submittedName>
</protein>
<dbReference type="HOGENOM" id="CLU_1667771_0_0_0"/>
<evidence type="ECO:0000313" key="2">
    <source>
        <dbReference type="Proteomes" id="UP000001025"/>
    </source>
</evidence>
<dbReference type="EnsemblBacteria" id="CAD73920">
    <property type="protein sequence ID" value="CAD73920"/>
    <property type="gene ID" value="RB4660"/>
</dbReference>
<keyword evidence="2" id="KW-1185">Reference proteome</keyword>
<dbReference type="KEGG" id="rba:RB4660"/>
<evidence type="ECO:0000313" key="1">
    <source>
        <dbReference type="EMBL" id="CAD73920.1"/>
    </source>
</evidence>
<dbReference type="eggNOG" id="ENOG5032NP1">
    <property type="taxonomic scope" value="Bacteria"/>
</dbReference>
<dbReference type="PATRIC" id="fig|243090.15.peg.2187"/>
<dbReference type="Proteomes" id="UP000001025">
    <property type="component" value="Chromosome"/>
</dbReference>